<evidence type="ECO:0000313" key="1">
    <source>
        <dbReference type="EMBL" id="KAK3211832.1"/>
    </source>
</evidence>
<proteinExistence type="predicted"/>
<dbReference type="SUPFAM" id="SSF56219">
    <property type="entry name" value="DNase I-like"/>
    <property type="match status" value="1"/>
</dbReference>
<keyword evidence="2" id="KW-1185">Reference proteome</keyword>
<gene>
    <name evidence="1" type="ORF">Dsin_016538</name>
</gene>
<dbReference type="EMBL" id="JANJYJ010000005">
    <property type="protein sequence ID" value="KAK3211832.1"/>
    <property type="molecule type" value="Genomic_DNA"/>
</dbReference>
<dbReference type="AlphaFoldDB" id="A0AAE0AEK2"/>
<dbReference type="Gene3D" id="3.60.10.10">
    <property type="entry name" value="Endonuclease/exonuclease/phosphatase"/>
    <property type="match status" value="1"/>
</dbReference>
<dbReference type="Proteomes" id="UP001281410">
    <property type="component" value="Unassembled WGS sequence"/>
</dbReference>
<protein>
    <recommendedName>
        <fullName evidence="3">Endonuclease/exonuclease/phosphatase family protein</fullName>
    </recommendedName>
</protein>
<dbReference type="InterPro" id="IPR036691">
    <property type="entry name" value="Endo/exonu/phosph_ase_sf"/>
</dbReference>
<dbReference type="PANTHER" id="PTHR33710:SF77">
    <property type="entry name" value="DNASE I-LIKE SUPERFAMILY PROTEIN"/>
    <property type="match status" value="1"/>
</dbReference>
<name>A0AAE0AEK2_9ROSI</name>
<evidence type="ECO:0008006" key="3">
    <source>
        <dbReference type="Google" id="ProtNLM"/>
    </source>
</evidence>
<comment type="caution">
    <text evidence="1">The sequence shown here is derived from an EMBL/GenBank/DDBJ whole genome shotgun (WGS) entry which is preliminary data.</text>
</comment>
<accession>A0AAE0AEK2</accession>
<dbReference type="PANTHER" id="PTHR33710">
    <property type="entry name" value="BNAC02G09200D PROTEIN"/>
    <property type="match status" value="1"/>
</dbReference>
<reference evidence="1" key="1">
    <citation type="journal article" date="2023" name="Plant J.">
        <title>Genome sequences and population genomics provide insights into the demographic history, inbreeding, and mutation load of two 'living fossil' tree species of Dipteronia.</title>
        <authorList>
            <person name="Feng Y."/>
            <person name="Comes H.P."/>
            <person name="Chen J."/>
            <person name="Zhu S."/>
            <person name="Lu R."/>
            <person name="Zhang X."/>
            <person name="Li P."/>
            <person name="Qiu J."/>
            <person name="Olsen K.M."/>
            <person name="Qiu Y."/>
        </authorList>
    </citation>
    <scope>NUCLEOTIDE SEQUENCE</scope>
    <source>
        <strain evidence="1">NBL</strain>
    </source>
</reference>
<sequence>MCDAEKVGGVDKKWQEIALFREAVEDCGLEDMGFVGARFTWSNKRDGTAAIAERLDRSICNKEWRDMFPNSVVRHLDFWKSDHQPLVLECLDKITHRGNGNSKNGRSFFFEEC</sequence>
<organism evidence="1 2">
    <name type="scientific">Dipteronia sinensis</name>
    <dbReference type="NCBI Taxonomy" id="43782"/>
    <lineage>
        <taxon>Eukaryota</taxon>
        <taxon>Viridiplantae</taxon>
        <taxon>Streptophyta</taxon>
        <taxon>Embryophyta</taxon>
        <taxon>Tracheophyta</taxon>
        <taxon>Spermatophyta</taxon>
        <taxon>Magnoliopsida</taxon>
        <taxon>eudicotyledons</taxon>
        <taxon>Gunneridae</taxon>
        <taxon>Pentapetalae</taxon>
        <taxon>rosids</taxon>
        <taxon>malvids</taxon>
        <taxon>Sapindales</taxon>
        <taxon>Sapindaceae</taxon>
        <taxon>Hippocastanoideae</taxon>
        <taxon>Acereae</taxon>
        <taxon>Dipteronia</taxon>
    </lineage>
</organism>
<evidence type="ECO:0000313" key="2">
    <source>
        <dbReference type="Proteomes" id="UP001281410"/>
    </source>
</evidence>